<dbReference type="Pfam" id="PF12717">
    <property type="entry name" value="Cnd1"/>
    <property type="match status" value="1"/>
</dbReference>
<feature type="transmembrane region" description="Helical" evidence="2">
    <location>
        <begin position="505"/>
        <end position="526"/>
    </location>
</feature>
<sequence>MQKAAVTVLIKLSEHSEFRPVIGNNIPQIVALLEDGNPDVQETASTALAKFRSSVSTITFDTGSLTWNAAELRPAIGHHIQAITDLFGRSATIASITLGRLSEQPELQPAMSIYIDRIIGYSNHPDPNVAAAALTALAKFSKQPDFHTVIRNHVLTIIHSLSNGYPSMRNTASITLTTLSQQPAYRALIEEHIPKIIDLLKDVYSDVRRTALTVMVNLSEQPEFRSAIENAIPTIVSLLKDDNPNVGSAASTALARFSEEAELRLAIGNVVPQITALLKDSIPSVQETVLTLLAKLSEQPEYRAAIGADVVPQMTVPRSRIATLTSLRPSAPSSVLRHRRPSPKERPSPPIEGASAQRPKTSASRPNVSNIATWLASILFASMSSAYIFMIAPPFVHNETAAWDPERLENRLNAFQGWVWGANAALLAGVAAILALSDVSSSPVPQSFVILGGIFALFGFFYTIFLAFHIGDSKTQFSRWFLDQTNHTSGSFWNLPTMVSLPLTWMAWAVVSIVFFLVSLGFQTFIRDGRSLHHDSLNGQVTSANTPTQLADTTAPTTTSLNVFQLAGFALALVWSSFYLVKIHLEIRRFVSGEPLRRNTSIVGRKEE</sequence>
<dbReference type="AlphaFoldDB" id="A0AAD7DHU7"/>
<proteinExistence type="predicted"/>
<dbReference type="InterPro" id="IPR011989">
    <property type="entry name" value="ARM-like"/>
</dbReference>
<dbReference type="InterPro" id="IPR016024">
    <property type="entry name" value="ARM-type_fold"/>
</dbReference>
<gene>
    <name evidence="4" type="ORF">B0H17DRAFT_1063757</name>
</gene>
<evidence type="ECO:0000256" key="1">
    <source>
        <dbReference type="SAM" id="MobiDB-lite"/>
    </source>
</evidence>
<evidence type="ECO:0000259" key="3">
    <source>
        <dbReference type="Pfam" id="PF12717"/>
    </source>
</evidence>
<dbReference type="EMBL" id="JARKIE010000060">
    <property type="protein sequence ID" value="KAJ7691209.1"/>
    <property type="molecule type" value="Genomic_DNA"/>
</dbReference>
<keyword evidence="2" id="KW-1133">Transmembrane helix</keyword>
<feature type="transmembrane region" description="Helical" evidence="2">
    <location>
        <begin position="563"/>
        <end position="581"/>
    </location>
</feature>
<dbReference type="Proteomes" id="UP001221757">
    <property type="component" value="Unassembled WGS sequence"/>
</dbReference>
<comment type="caution">
    <text evidence="4">The sequence shown here is derived from an EMBL/GenBank/DDBJ whole genome shotgun (WGS) entry which is preliminary data.</text>
</comment>
<dbReference type="InterPro" id="IPR042856">
    <property type="entry name" value="RSP14"/>
</dbReference>
<feature type="transmembrane region" description="Helical" evidence="2">
    <location>
        <begin position="448"/>
        <end position="470"/>
    </location>
</feature>
<name>A0AAD7DHU7_MYCRO</name>
<accession>A0AAD7DHU7</accession>
<reference evidence="4" key="1">
    <citation type="submission" date="2023-03" db="EMBL/GenBank/DDBJ databases">
        <title>Massive genome expansion in bonnet fungi (Mycena s.s.) driven by repeated elements and novel gene families across ecological guilds.</title>
        <authorList>
            <consortium name="Lawrence Berkeley National Laboratory"/>
            <person name="Harder C.B."/>
            <person name="Miyauchi S."/>
            <person name="Viragh M."/>
            <person name="Kuo A."/>
            <person name="Thoen E."/>
            <person name="Andreopoulos B."/>
            <person name="Lu D."/>
            <person name="Skrede I."/>
            <person name="Drula E."/>
            <person name="Henrissat B."/>
            <person name="Morin E."/>
            <person name="Kohler A."/>
            <person name="Barry K."/>
            <person name="LaButti K."/>
            <person name="Morin E."/>
            <person name="Salamov A."/>
            <person name="Lipzen A."/>
            <person name="Mereny Z."/>
            <person name="Hegedus B."/>
            <person name="Baldrian P."/>
            <person name="Stursova M."/>
            <person name="Weitz H."/>
            <person name="Taylor A."/>
            <person name="Grigoriev I.V."/>
            <person name="Nagy L.G."/>
            <person name="Martin F."/>
            <person name="Kauserud H."/>
        </authorList>
    </citation>
    <scope>NUCLEOTIDE SEQUENCE</scope>
    <source>
        <strain evidence="4">CBHHK067</strain>
    </source>
</reference>
<feature type="region of interest" description="Disordered" evidence="1">
    <location>
        <begin position="329"/>
        <end position="365"/>
    </location>
</feature>
<evidence type="ECO:0000256" key="2">
    <source>
        <dbReference type="SAM" id="Phobius"/>
    </source>
</evidence>
<feature type="transmembrane region" description="Helical" evidence="2">
    <location>
        <begin position="371"/>
        <end position="396"/>
    </location>
</feature>
<protein>
    <submittedName>
        <fullName evidence="4">Armadillo-type protein</fullName>
    </submittedName>
</protein>
<keyword evidence="5" id="KW-1185">Reference proteome</keyword>
<feature type="transmembrane region" description="Helical" evidence="2">
    <location>
        <begin position="417"/>
        <end position="436"/>
    </location>
</feature>
<keyword evidence="2" id="KW-0812">Transmembrane</keyword>
<dbReference type="SUPFAM" id="SSF48371">
    <property type="entry name" value="ARM repeat"/>
    <property type="match status" value="1"/>
</dbReference>
<dbReference type="Gene3D" id="1.25.10.10">
    <property type="entry name" value="Leucine-rich Repeat Variant"/>
    <property type="match status" value="2"/>
</dbReference>
<organism evidence="4 5">
    <name type="scientific">Mycena rosella</name>
    <name type="common">Pink bonnet</name>
    <name type="synonym">Agaricus rosellus</name>
    <dbReference type="NCBI Taxonomy" id="1033263"/>
    <lineage>
        <taxon>Eukaryota</taxon>
        <taxon>Fungi</taxon>
        <taxon>Dikarya</taxon>
        <taxon>Basidiomycota</taxon>
        <taxon>Agaricomycotina</taxon>
        <taxon>Agaricomycetes</taxon>
        <taxon>Agaricomycetidae</taxon>
        <taxon>Agaricales</taxon>
        <taxon>Marasmiineae</taxon>
        <taxon>Mycenaceae</taxon>
        <taxon>Mycena</taxon>
    </lineage>
</organism>
<keyword evidence="2" id="KW-0472">Membrane</keyword>
<evidence type="ECO:0000313" key="5">
    <source>
        <dbReference type="Proteomes" id="UP001221757"/>
    </source>
</evidence>
<dbReference type="InterPro" id="IPR032682">
    <property type="entry name" value="Cnd1_C"/>
</dbReference>
<feature type="domain" description="Condensin complex subunit 1 C-terminal" evidence="3">
    <location>
        <begin position="173"/>
        <end position="306"/>
    </location>
</feature>
<dbReference type="PANTHER" id="PTHR15599:SF1">
    <property type="entry name" value="RADIAL SPOKE HEAD 14 HOMOLOG"/>
    <property type="match status" value="1"/>
</dbReference>
<dbReference type="PANTHER" id="PTHR15599">
    <property type="entry name" value="RTDR1"/>
    <property type="match status" value="1"/>
</dbReference>
<evidence type="ECO:0000313" key="4">
    <source>
        <dbReference type="EMBL" id="KAJ7691209.1"/>
    </source>
</evidence>